<evidence type="ECO:0000313" key="3">
    <source>
        <dbReference type="EMBL" id="CDW81650.1"/>
    </source>
</evidence>
<evidence type="ECO:0000313" key="4">
    <source>
        <dbReference type="Proteomes" id="UP000039865"/>
    </source>
</evidence>
<dbReference type="InParanoid" id="A0A078AH86"/>
<comment type="similarity">
    <text evidence="1">Belongs to the iron/ascorbate-dependent oxidoreductase family.</text>
</comment>
<evidence type="ECO:0000256" key="1">
    <source>
        <dbReference type="RuleBase" id="RU003682"/>
    </source>
</evidence>
<name>A0A078AH86_STYLE</name>
<evidence type="ECO:0000259" key="2">
    <source>
        <dbReference type="PROSITE" id="PS51471"/>
    </source>
</evidence>
<dbReference type="InterPro" id="IPR050231">
    <property type="entry name" value="Iron_ascorbate_oxido_reductase"/>
</dbReference>
<dbReference type="EMBL" id="CCKQ01010143">
    <property type="protein sequence ID" value="CDW81650.1"/>
    <property type="molecule type" value="Genomic_DNA"/>
</dbReference>
<feature type="domain" description="Fe2OG dioxygenase" evidence="2">
    <location>
        <begin position="198"/>
        <end position="308"/>
    </location>
</feature>
<gene>
    <name evidence="3" type="primary">Contig2270.g2437</name>
    <name evidence="3" type="ORF">STYLEM_10673</name>
</gene>
<dbReference type="Pfam" id="PF03171">
    <property type="entry name" value="2OG-FeII_Oxy"/>
    <property type="match status" value="1"/>
</dbReference>
<dbReference type="OMA" id="KMKTWVE"/>
<keyword evidence="1" id="KW-0479">Metal-binding</keyword>
<dbReference type="PANTHER" id="PTHR47990">
    <property type="entry name" value="2-OXOGLUTARATE (2OG) AND FE(II)-DEPENDENT OXYGENASE SUPERFAMILY PROTEIN-RELATED"/>
    <property type="match status" value="1"/>
</dbReference>
<keyword evidence="1" id="KW-0560">Oxidoreductase</keyword>
<accession>A0A078AH86</accession>
<protein>
    <submittedName>
        <fullName evidence="3">2og-fe oxygenase</fullName>
    </submittedName>
</protein>
<organism evidence="3 4">
    <name type="scientific">Stylonychia lemnae</name>
    <name type="common">Ciliate</name>
    <dbReference type="NCBI Taxonomy" id="5949"/>
    <lineage>
        <taxon>Eukaryota</taxon>
        <taxon>Sar</taxon>
        <taxon>Alveolata</taxon>
        <taxon>Ciliophora</taxon>
        <taxon>Intramacronucleata</taxon>
        <taxon>Spirotrichea</taxon>
        <taxon>Stichotrichia</taxon>
        <taxon>Sporadotrichida</taxon>
        <taxon>Oxytrichidae</taxon>
        <taxon>Stylonychinae</taxon>
        <taxon>Stylonychia</taxon>
    </lineage>
</organism>
<keyword evidence="1" id="KW-0408">Iron</keyword>
<dbReference type="InterPro" id="IPR044861">
    <property type="entry name" value="IPNS-like_FE2OG_OXY"/>
</dbReference>
<dbReference type="GO" id="GO:0046872">
    <property type="term" value="F:metal ion binding"/>
    <property type="evidence" value="ECO:0007669"/>
    <property type="project" value="UniProtKB-KW"/>
</dbReference>
<dbReference type="GO" id="GO:0016491">
    <property type="term" value="F:oxidoreductase activity"/>
    <property type="evidence" value="ECO:0007669"/>
    <property type="project" value="UniProtKB-KW"/>
</dbReference>
<dbReference type="SUPFAM" id="SSF51197">
    <property type="entry name" value="Clavaminate synthase-like"/>
    <property type="match status" value="1"/>
</dbReference>
<dbReference type="OrthoDB" id="288590at2759"/>
<reference evidence="3 4" key="1">
    <citation type="submission" date="2014-06" db="EMBL/GenBank/DDBJ databases">
        <authorList>
            <person name="Swart Estienne"/>
        </authorList>
    </citation>
    <scope>NUCLEOTIDE SEQUENCE [LARGE SCALE GENOMIC DNA]</scope>
    <source>
        <strain evidence="3 4">130c</strain>
    </source>
</reference>
<dbReference type="PRINTS" id="PR00682">
    <property type="entry name" value="IPNSYNTHASE"/>
</dbReference>
<dbReference type="InterPro" id="IPR027443">
    <property type="entry name" value="IPNS-like_sf"/>
</dbReference>
<dbReference type="Gene3D" id="2.60.120.330">
    <property type="entry name" value="B-lactam Antibiotic, Isopenicillin N Synthase, Chain"/>
    <property type="match status" value="1"/>
</dbReference>
<dbReference type="InterPro" id="IPR005123">
    <property type="entry name" value="Oxoglu/Fe-dep_dioxygenase_dom"/>
</dbReference>
<proteinExistence type="inferred from homology"/>
<dbReference type="Proteomes" id="UP000039865">
    <property type="component" value="Unassembled WGS sequence"/>
</dbReference>
<sequence>MDITPEQNLLSQVDSAGITQEKSFSHIAATTDQIELASIDMTWPKEKITEGIMDQLRNLGFLLLTNVPGYNEDELKHACQWMFNLSEEEKRKLYQHHHNPKNTNYYRGLSPFIANDVSHKELFDMGLEYSQVSDYEKIFSLQEQTPFPDDQGDDGQKFKTFMHQHYDIMQNLGVQLMSHIADGFGLPSNYFETWFKDDPCSTLRLIHYLPRKANVVACDKLTEEELKLTTPEHTDSGFLTLLSTFNYPGLQVDIGGGVYKSIKPVPNVLVVNIGTMLSRITNNDLKATWHRVLDIGVDRYSSPFFLEPKYSAEIPQQLDPSLMTEEQKNNKLVYGDWLIESIKRFAEFANFQKTKPTLSDLQAQIQLDQTN</sequence>
<keyword evidence="4" id="KW-1185">Reference proteome</keyword>
<dbReference type="PROSITE" id="PS51471">
    <property type="entry name" value="FE2OG_OXY"/>
    <property type="match status" value="1"/>
</dbReference>
<dbReference type="AlphaFoldDB" id="A0A078AH86"/>